<dbReference type="OMA" id="CAKCISR"/>
<dbReference type="HOGENOM" id="CLU_009239_1_0_1"/>
<dbReference type="InParanoid" id="W3WQW5"/>
<evidence type="ECO:0000313" key="9">
    <source>
        <dbReference type="EMBL" id="ETS75562.1"/>
    </source>
</evidence>
<dbReference type="GO" id="GO:0043565">
    <property type="term" value="F:sequence-specific DNA binding"/>
    <property type="evidence" value="ECO:0007669"/>
    <property type="project" value="TreeGrafter"/>
</dbReference>
<dbReference type="Proteomes" id="UP000030651">
    <property type="component" value="Unassembled WGS sequence"/>
</dbReference>
<dbReference type="GO" id="GO:0045944">
    <property type="term" value="P:positive regulation of transcription by RNA polymerase II"/>
    <property type="evidence" value="ECO:0007669"/>
    <property type="project" value="TreeGrafter"/>
</dbReference>
<dbReference type="OrthoDB" id="2579025at2759"/>
<dbReference type="AlphaFoldDB" id="W3WQW5"/>
<dbReference type="GO" id="GO:0000981">
    <property type="term" value="F:DNA-binding transcription factor activity, RNA polymerase II-specific"/>
    <property type="evidence" value="ECO:0007669"/>
    <property type="project" value="InterPro"/>
</dbReference>
<feature type="compositionally biased region" description="Basic and acidic residues" evidence="7">
    <location>
        <begin position="27"/>
        <end position="38"/>
    </location>
</feature>
<accession>W3WQW5</accession>
<dbReference type="InterPro" id="IPR007219">
    <property type="entry name" value="XnlR_reg_dom"/>
</dbReference>
<dbReference type="eggNOG" id="ENOG502S0TA">
    <property type="taxonomic scope" value="Eukaryota"/>
</dbReference>
<evidence type="ECO:0000256" key="4">
    <source>
        <dbReference type="ARBA" id="ARBA00023125"/>
    </source>
</evidence>
<evidence type="ECO:0000313" key="10">
    <source>
        <dbReference type="Proteomes" id="UP000030651"/>
    </source>
</evidence>
<feature type="region of interest" description="Disordered" evidence="7">
    <location>
        <begin position="1"/>
        <end position="55"/>
    </location>
</feature>
<dbReference type="Pfam" id="PF04082">
    <property type="entry name" value="Fungal_trans"/>
    <property type="match status" value="1"/>
</dbReference>
<dbReference type="PANTHER" id="PTHR47540">
    <property type="entry name" value="THIAMINE REPRESSIBLE GENES REGULATORY PROTEIN THI5"/>
    <property type="match status" value="1"/>
</dbReference>
<dbReference type="InterPro" id="IPR051711">
    <property type="entry name" value="Stress_Response_Reg"/>
</dbReference>
<evidence type="ECO:0000256" key="1">
    <source>
        <dbReference type="ARBA" id="ARBA00004123"/>
    </source>
</evidence>
<dbReference type="GO" id="GO:0008270">
    <property type="term" value="F:zinc ion binding"/>
    <property type="evidence" value="ECO:0007669"/>
    <property type="project" value="InterPro"/>
</dbReference>
<keyword evidence="6" id="KW-0539">Nucleus</keyword>
<evidence type="ECO:0000259" key="8">
    <source>
        <dbReference type="PROSITE" id="PS50048"/>
    </source>
</evidence>
<dbReference type="PROSITE" id="PS00463">
    <property type="entry name" value="ZN2_CY6_FUNGAL_1"/>
    <property type="match status" value="1"/>
</dbReference>
<keyword evidence="5" id="KW-0804">Transcription</keyword>
<feature type="region of interest" description="Disordered" evidence="7">
    <location>
        <begin position="111"/>
        <end position="135"/>
    </location>
</feature>
<dbReference type="SMART" id="SM00906">
    <property type="entry name" value="Fungal_trans"/>
    <property type="match status" value="1"/>
</dbReference>
<dbReference type="GO" id="GO:0006351">
    <property type="term" value="P:DNA-templated transcription"/>
    <property type="evidence" value="ECO:0007669"/>
    <property type="project" value="InterPro"/>
</dbReference>
<evidence type="ECO:0000256" key="5">
    <source>
        <dbReference type="ARBA" id="ARBA00023163"/>
    </source>
</evidence>
<evidence type="ECO:0000256" key="7">
    <source>
        <dbReference type="SAM" id="MobiDB-lite"/>
    </source>
</evidence>
<feature type="compositionally biased region" description="Polar residues" evidence="7">
    <location>
        <begin position="16"/>
        <end position="26"/>
    </location>
</feature>
<gene>
    <name evidence="9" type="ORF">PFICI_12506</name>
</gene>
<evidence type="ECO:0000256" key="2">
    <source>
        <dbReference type="ARBA" id="ARBA00022723"/>
    </source>
</evidence>
<dbReference type="CDD" id="cd00067">
    <property type="entry name" value="GAL4"/>
    <property type="match status" value="1"/>
</dbReference>
<name>W3WQW5_PESFW</name>
<organism evidence="9 10">
    <name type="scientific">Pestalotiopsis fici (strain W106-1 / CGMCC3.15140)</name>
    <dbReference type="NCBI Taxonomy" id="1229662"/>
    <lineage>
        <taxon>Eukaryota</taxon>
        <taxon>Fungi</taxon>
        <taxon>Dikarya</taxon>
        <taxon>Ascomycota</taxon>
        <taxon>Pezizomycotina</taxon>
        <taxon>Sordariomycetes</taxon>
        <taxon>Xylariomycetidae</taxon>
        <taxon>Amphisphaeriales</taxon>
        <taxon>Sporocadaceae</taxon>
        <taxon>Pestalotiopsis</taxon>
    </lineage>
</organism>
<dbReference type="RefSeq" id="XP_007839278.1">
    <property type="nucleotide sequence ID" value="XM_007841087.1"/>
</dbReference>
<dbReference type="PROSITE" id="PS50048">
    <property type="entry name" value="ZN2_CY6_FUNGAL_2"/>
    <property type="match status" value="1"/>
</dbReference>
<keyword evidence="4" id="KW-0238">DNA-binding</keyword>
<feature type="compositionally biased region" description="Basic and acidic residues" evidence="7">
    <location>
        <begin position="118"/>
        <end position="132"/>
    </location>
</feature>
<dbReference type="SMART" id="SM00066">
    <property type="entry name" value="GAL4"/>
    <property type="match status" value="1"/>
</dbReference>
<dbReference type="InterPro" id="IPR001138">
    <property type="entry name" value="Zn2Cys6_DnaBD"/>
</dbReference>
<feature type="domain" description="Zn(2)-C6 fungal-type" evidence="8">
    <location>
        <begin position="63"/>
        <end position="94"/>
    </location>
</feature>
<dbReference type="Pfam" id="PF00172">
    <property type="entry name" value="Zn_clus"/>
    <property type="match status" value="1"/>
</dbReference>
<dbReference type="SUPFAM" id="SSF57701">
    <property type="entry name" value="Zn2/Cys6 DNA-binding domain"/>
    <property type="match status" value="1"/>
</dbReference>
<keyword evidence="3" id="KW-0805">Transcription regulation</keyword>
<dbReference type="KEGG" id="pfy:PFICI_12506"/>
<evidence type="ECO:0000256" key="3">
    <source>
        <dbReference type="ARBA" id="ARBA00023015"/>
    </source>
</evidence>
<protein>
    <recommendedName>
        <fullName evidence="8">Zn(2)-C6 fungal-type domain-containing protein</fullName>
    </recommendedName>
</protein>
<evidence type="ECO:0000256" key="6">
    <source>
        <dbReference type="ARBA" id="ARBA00023242"/>
    </source>
</evidence>
<comment type="subcellular location">
    <subcellularLocation>
        <location evidence="1">Nucleus</location>
    </subcellularLocation>
</comment>
<reference evidence="10" key="1">
    <citation type="journal article" date="2015" name="BMC Genomics">
        <title>Genomic and transcriptomic analysis of the endophytic fungus Pestalotiopsis fici reveals its lifestyle and high potential for synthesis of natural products.</title>
        <authorList>
            <person name="Wang X."/>
            <person name="Zhang X."/>
            <person name="Liu L."/>
            <person name="Xiang M."/>
            <person name="Wang W."/>
            <person name="Sun X."/>
            <person name="Che Y."/>
            <person name="Guo L."/>
            <person name="Liu G."/>
            <person name="Guo L."/>
            <person name="Wang C."/>
            <person name="Yin W.B."/>
            <person name="Stadler M."/>
            <person name="Zhang X."/>
            <person name="Liu X."/>
        </authorList>
    </citation>
    <scope>NUCLEOTIDE SEQUENCE [LARGE SCALE GENOMIC DNA]</scope>
    <source>
        <strain evidence="10">W106-1 / CGMCC3.15140</strain>
    </source>
</reference>
<dbReference type="InterPro" id="IPR036864">
    <property type="entry name" value="Zn2-C6_fun-type_DNA-bd_sf"/>
</dbReference>
<dbReference type="GeneID" id="19277519"/>
<keyword evidence="2" id="KW-0479">Metal-binding</keyword>
<dbReference type="PANTHER" id="PTHR47540:SF2">
    <property type="entry name" value="ZN(II)2CYS6 TRANSCRIPTION FACTOR (EUROFUNG)"/>
    <property type="match status" value="1"/>
</dbReference>
<dbReference type="Gene3D" id="4.10.240.10">
    <property type="entry name" value="Zn(2)-C6 fungal-type DNA-binding domain"/>
    <property type="match status" value="1"/>
</dbReference>
<proteinExistence type="predicted"/>
<keyword evidence="10" id="KW-1185">Reference proteome</keyword>
<dbReference type="EMBL" id="KI912118">
    <property type="protein sequence ID" value="ETS75562.1"/>
    <property type="molecule type" value="Genomic_DNA"/>
</dbReference>
<dbReference type="GO" id="GO:0005634">
    <property type="term" value="C:nucleus"/>
    <property type="evidence" value="ECO:0007669"/>
    <property type="project" value="UniProtKB-SubCell"/>
</dbReference>
<sequence length="794" mass="88112">MSESVGHGDSGEGLGSSPSDVGTSRQEAARDLGHDGPGHGKRPFSGLVGGARKKRKGVKVTRACDTCKRRKSRCSGTIPCDSCIKRGRPRDCHYHAEYRRGQLVTPVQSTFPRSLGAENRESTPTRRQERSPDCSTAIDTDSNVRIEAAVSPHTMEVSMNAVDMPAPLSEHNTAAPSRASPELEVAEIQGQLFDTTSGLAFVHRAFRRLSQSHTHQVSRPLPDFAGEAENEESPTLTVGDKPIGVISPGDVELPTMKRALELVYLYFDVCIATYRFLHLPTVEKWLQVMLNNRREGLQLHQGLGRAKAAILLTMLAIATAHEEKASGHFQQDEAASMSRIDSLFSTASFLIQHETARPTLESAQARVIQVIYLLTTSRMNQAWYTFGTAIQLISALGLHRKSGKRRLDASTENYIVVQCRRRTFWTAYILDKYLGVIFGRPRHYNDDEIDQEMPDSINDEDMTPNGVKDGYKRGRKDCATDALIFHSKIASILSDAAKTVYSIKQIPRQDRIAAANRLSQELRQWKSSLPPHLGSISPSSLIPRFRRQATTLKIAYSHATMHVNRLFLLGRMSAGSETQIREAIIAANTVLETVDEMVAEGGTIFHAFWWTHYVTFCALAIVYAWEIQSRKGHLDLFPDNSIDRADLMELADRCQRHLAQATASNSPSRRYALILDKLRKEVTRSGLSSDDQSGSTQTHRNLTSITSPHAAFPGSAHIARPNGQDGSYSLGINVSSPQTNFGQPLDGVNWSIQDWQSEDWLNLDSMAFGTFPDNQDAPFIWQTGQAVQNLIPHS</sequence>
<dbReference type="CDD" id="cd12148">
    <property type="entry name" value="fungal_TF_MHR"/>
    <property type="match status" value="1"/>
</dbReference>